<protein>
    <submittedName>
        <fullName evidence="7">Amino acid transporter</fullName>
    </submittedName>
</protein>
<dbReference type="AlphaFoldDB" id="A0A372L8D2"/>
<dbReference type="PANTHER" id="PTHR30086:SF20">
    <property type="entry name" value="ARGININE EXPORTER PROTEIN ARGO-RELATED"/>
    <property type="match status" value="1"/>
</dbReference>
<sequence length="204" mass="22329">MFNVLMHGIVLAFGLILPLGAQNVFVFQQGASQRSFWRALPVVITAAVCDTLLIILAVTGISVLVLANDWFKVVLMSSGVIFLVYMGWMTWKSRPAKIEDKAEAFSFKRQMVFAATISLLNPHAIIDTIGVIGTSSLQYSGTAKIVFSISCITVSWVWFASLAVAGRMLSRIDSSGKLMTFLNKISALIMWGIAIYLAKAIFPN</sequence>
<dbReference type="OrthoDB" id="5638726at2"/>
<evidence type="ECO:0000313" key="7">
    <source>
        <dbReference type="EMBL" id="RFU61627.1"/>
    </source>
</evidence>
<evidence type="ECO:0000313" key="8">
    <source>
        <dbReference type="Proteomes" id="UP000262939"/>
    </source>
</evidence>
<evidence type="ECO:0000256" key="4">
    <source>
        <dbReference type="ARBA" id="ARBA00022989"/>
    </source>
</evidence>
<evidence type="ECO:0000256" key="1">
    <source>
        <dbReference type="ARBA" id="ARBA00004651"/>
    </source>
</evidence>
<evidence type="ECO:0000256" key="2">
    <source>
        <dbReference type="ARBA" id="ARBA00022475"/>
    </source>
</evidence>
<feature type="transmembrane region" description="Helical" evidence="6">
    <location>
        <begin position="145"/>
        <end position="169"/>
    </location>
</feature>
<feature type="transmembrane region" description="Helical" evidence="6">
    <location>
        <begin position="181"/>
        <end position="202"/>
    </location>
</feature>
<comment type="caution">
    <text evidence="7">The sequence shown here is derived from an EMBL/GenBank/DDBJ whole genome shotgun (WGS) entry which is preliminary data.</text>
</comment>
<dbReference type="Pfam" id="PF01810">
    <property type="entry name" value="LysE"/>
    <property type="match status" value="1"/>
</dbReference>
<keyword evidence="4 6" id="KW-1133">Transmembrane helix</keyword>
<keyword evidence="8" id="KW-1185">Reference proteome</keyword>
<dbReference type="InterPro" id="IPR001123">
    <property type="entry name" value="LeuE-type"/>
</dbReference>
<dbReference type="Proteomes" id="UP000262939">
    <property type="component" value="Unassembled WGS sequence"/>
</dbReference>
<dbReference type="PANTHER" id="PTHR30086">
    <property type="entry name" value="ARGININE EXPORTER PROTEIN ARGO"/>
    <property type="match status" value="1"/>
</dbReference>
<comment type="subcellular location">
    <subcellularLocation>
        <location evidence="1">Cell membrane</location>
        <topology evidence="1">Multi-pass membrane protein</topology>
    </subcellularLocation>
</comment>
<evidence type="ECO:0000256" key="5">
    <source>
        <dbReference type="ARBA" id="ARBA00023136"/>
    </source>
</evidence>
<name>A0A372L8D2_9BACI</name>
<evidence type="ECO:0000256" key="6">
    <source>
        <dbReference type="SAM" id="Phobius"/>
    </source>
</evidence>
<dbReference type="EMBL" id="QVTD01000013">
    <property type="protein sequence ID" value="RFU61627.1"/>
    <property type="molecule type" value="Genomic_DNA"/>
</dbReference>
<organism evidence="7 8">
    <name type="scientific">Peribacillus glennii</name>
    <dbReference type="NCBI Taxonomy" id="2303991"/>
    <lineage>
        <taxon>Bacteria</taxon>
        <taxon>Bacillati</taxon>
        <taxon>Bacillota</taxon>
        <taxon>Bacilli</taxon>
        <taxon>Bacillales</taxon>
        <taxon>Bacillaceae</taxon>
        <taxon>Peribacillus</taxon>
    </lineage>
</organism>
<keyword evidence="3 6" id="KW-0812">Transmembrane</keyword>
<keyword evidence="2" id="KW-1003">Cell membrane</keyword>
<keyword evidence="5 6" id="KW-0472">Membrane</keyword>
<accession>A0A372L8D2</accession>
<reference evidence="7 8" key="1">
    <citation type="submission" date="2018-08" db="EMBL/GenBank/DDBJ databases">
        <title>Bacillus chawlae sp. nov., Bacillus glennii sp. nov., and Bacillus saganii sp. nov. Isolated from the Vehicle Assembly Building at Kennedy Space Center where the Viking Spacecraft were Assembled.</title>
        <authorList>
            <person name="Seuylemezian A."/>
            <person name="Vaishampayan P."/>
        </authorList>
    </citation>
    <scope>NUCLEOTIDE SEQUENCE [LARGE SCALE GENOMIC DNA]</scope>
    <source>
        <strain evidence="7 8">V44-8</strain>
    </source>
</reference>
<feature type="transmembrane region" description="Helical" evidence="6">
    <location>
        <begin position="73"/>
        <end position="91"/>
    </location>
</feature>
<dbReference type="GO" id="GO:0015171">
    <property type="term" value="F:amino acid transmembrane transporter activity"/>
    <property type="evidence" value="ECO:0007669"/>
    <property type="project" value="TreeGrafter"/>
</dbReference>
<feature type="transmembrane region" description="Helical" evidence="6">
    <location>
        <begin position="112"/>
        <end position="133"/>
    </location>
</feature>
<evidence type="ECO:0000256" key="3">
    <source>
        <dbReference type="ARBA" id="ARBA00022692"/>
    </source>
</evidence>
<dbReference type="GO" id="GO:0005886">
    <property type="term" value="C:plasma membrane"/>
    <property type="evidence" value="ECO:0007669"/>
    <property type="project" value="UniProtKB-SubCell"/>
</dbReference>
<gene>
    <name evidence="7" type="ORF">D0466_17660</name>
</gene>
<feature type="transmembrane region" description="Helical" evidence="6">
    <location>
        <begin position="39"/>
        <end position="67"/>
    </location>
</feature>
<feature type="transmembrane region" description="Helical" evidence="6">
    <location>
        <begin position="6"/>
        <end position="27"/>
    </location>
</feature>
<proteinExistence type="predicted"/>
<dbReference type="RefSeq" id="WP_117323872.1">
    <property type="nucleotide sequence ID" value="NZ_QVTD01000013.1"/>
</dbReference>